<dbReference type="InterPro" id="IPR002347">
    <property type="entry name" value="SDR_fam"/>
</dbReference>
<dbReference type="Pfam" id="PF00106">
    <property type="entry name" value="adh_short"/>
    <property type="match status" value="2"/>
</dbReference>
<keyword evidence="3" id="KW-1185">Reference proteome</keyword>
<evidence type="ECO:0000313" key="2">
    <source>
        <dbReference type="EMBL" id="KAG8191550.1"/>
    </source>
</evidence>
<proteinExistence type="predicted"/>
<evidence type="ECO:0008006" key="4">
    <source>
        <dbReference type="Google" id="ProtNLM"/>
    </source>
</evidence>
<evidence type="ECO:0000313" key="3">
    <source>
        <dbReference type="Proteomes" id="UP000827092"/>
    </source>
</evidence>
<dbReference type="SUPFAM" id="SSF51735">
    <property type="entry name" value="NAD(P)-binding Rossmann-fold domains"/>
    <property type="match status" value="2"/>
</dbReference>
<dbReference type="PANTHER" id="PTHR43313:SF1">
    <property type="entry name" value="3BETA-HYDROXYSTEROID DEHYDROGENASE DHS-16"/>
    <property type="match status" value="1"/>
</dbReference>
<dbReference type="PANTHER" id="PTHR43313">
    <property type="entry name" value="SHORT-CHAIN DEHYDROGENASE/REDUCTASE FAMILY 9C"/>
    <property type="match status" value="1"/>
</dbReference>
<sequence>METRAKALTSHYTSCTLVLPNIVSWYYINVVNLVTVLLISKFTFTFTKRKFLNEKVNSAGRAVLITGCDTGFGHLLAKRLDSRGFRVFATCLFPTGDGAKKLQKSCSKCLEVLGLDVGSNDSVANALKYVEEHLGKSKLWAVVNNAGIQKGFSLDYSSIEDYQDSLNINTLGTIRVTKAFLPLLRKSEGRVVNVTSIVGRGISPLILAYFTSKFAAVGFNGCLRQELSIWGISVLSVEPEFFGTEILNIETCLARVNATIESTPREIRKEYGEAYEERIRSLARLVSTLASPKLNVVVNDLESAVVNLATVLLISKQTFIFTKRKFLNERIHSADRAVLITGCDTGFGHLLAKRLDSLGFRVFATCLFPTGDGAQELQKSCSKRLEVFGLDVGSNESVANARKYVEEHLGKSKLWAVVNNAGIQRGFSLDYSSIEDYEASLNINTLGMIRVTKAFLPLLRKSKGRVVNVTSLVGRCFMPMILAYFTSKFGAVGFNGCLRQELSIWGISVVSVEPEFFGTEFANKEIGLARLKATIESTPSDIRKEYGEAYEEKMQRLGRFMLMLPSPKVNLVVDDLELAVTAKDPDITYRPRRNMFTWFILFFYVSFPENIQDIIAKIFIYLQGLPNALGKK</sequence>
<dbReference type="PRINTS" id="PR00081">
    <property type="entry name" value="GDHRDH"/>
</dbReference>
<dbReference type="AlphaFoldDB" id="A0AAV6V494"/>
<comment type="caution">
    <text evidence="2">The sequence shown here is derived from an EMBL/GenBank/DDBJ whole genome shotgun (WGS) entry which is preliminary data.</text>
</comment>
<dbReference type="GO" id="GO:0008202">
    <property type="term" value="P:steroid metabolic process"/>
    <property type="evidence" value="ECO:0007669"/>
    <property type="project" value="TreeGrafter"/>
</dbReference>
<organism evidence="2 3">
    <name type="scientific">Oedothorax gibbosus</name>
    <dbReference type="NCBI Taxonomy" id="931172"/>
    <lineage>
        <taxon>Eukaryota</taxon>
        <taxon>Metazoa</taxon>
        <taxon>Ecdysozoa</taxon>
        <taxon>Arthropoda</taxon>
        <taxon>Chelicerata</taxon>
        <taxon>Arachnida</taxon>
        <taxon>Araneae</taxon>
        <taxon>Araneomorphae</taxon>
        <taxon>Entelegynae</taxon>
        <taxon>Araneoidea</taxon>
        <taxon>Linyphiidae</taxon>
        <taxon>Erigoninae</taxon>
        <taxon>Oedothorax</taxon>
    </lineage>
</organism>
<evidence type="ECO:0000256" key="1">
    <source>
        <dbReference type="SAM" id="Phobius"/>
    </source>
</evidence>
<dbReference type="GO" id="GO:0016491">
    <property type="term" value="F:oxidoreductase activity"/>
    <property type="evidence" value="ECO:0007669"/>
    <property type="project" value="TreeGrafter"/>
</dbReference>
<keyword evidence="1" id="KW-0812">Transmembrane</keyword>
<accession>A0AAV6V494</accession>
<dbReference type="InterPro" id="IPR036291">
    <property type="entry name" value="NAD(P)-bd_dom_sf"/>
</dbReference>
<keyword evidence="1" id="KW-0472">Membrane</keyword>
<keyword evidence="1" id="KW-1133">Transmembrane helix</keyword>
<dbReference type="EMBL" id="JAFNEN010000158">
    <property type="protein sequence ID" value="KAG8191550.1"/>
    <property type="molecule type" value="Genomic_DNA"/>
</dbReference>
<protein>
    <recommendedName>
        <fullName evidence="4">Estradiol 17-beta-dehydrogenase 2</fullName>
    </recommendedName>
</protein>
<feature type="transmembrane region" description="Helical" evidence="1">
    <location>
        <begin position="26"/>
        <end position="44"/>
    </location>
</feature>
<dbReference type="Proteomes" id="UP000827092">
    <property type="component" value="Unassembled WGS sequence"/>
</dbReference>
<dbReference type="Gene3D" id="3.40.50.720">
    <property type="entry name" value="NAD(P)-binding Rossmann-like Domain"/>
    <property type="match status" value="2"/>
</dbReference>
<dbReference type="PRINTS" id="PR00080">
    <property type="entry name" value="SDRFAMILY"/>
</dbReference>
<gene>
    <name evidence="2" type="ORF">JTE90_019614</name>
</gene>
<name>A0AAV6V494_9ARAC</name>
<reference evidence="2 3" key="1">
    <citation type="journal article" date="2022" name="Nat. Ecol. Evol.">
        <title>A masculinizing supergene underlies an exaggerated male reproductive morph in a spider.</title>
        <authorList>
            <person name="Hendrickx F."/>
            <person name="De Corte Z."/>
            <person name="Sonet G."/>
            <person name="Van Belleghem S.M."/>
            <person name="Kostlbacher S."/>
            <person name="Vangestel C."/>
        </authorList>
    </citation>
    <scope>NUCLEOTIDE SEQUENCE [LARGE SCALE GENOMIC DNA]</scope>
    <source>
        <strain evidence="2">W744_W776</strain>
    </source>
</reference>